<reference evidence="4 5" key="1">
    <citation type="submission" date="2019-07" db="EMBL/GenBank/DDBJ databases">
        <title>Whole genome shotgun sequence of Chitinophaga cymbidii NBRC 109752.</title>
        <authorList>
            <person name="Hosoyama A."/>
            <person name="Uohara A."/>
            <person name="Ohji S."/>
            <person name="Ichikawa N."/>
        </authorList>
    </citation>
    <scope>NUCLEOTIDE SEQUENCE [LARGE SCALE GENOMIC DNA]</scope>
    <source>
        <strain evidence="4 5">NBRC 109752</strain>
    </source>
</reference>
<evidence type="ECO:0000256" key="2">
    <source>
        <dbReference type="ARBA" id="ARBA00022448"/>
    </source>
</evidence>
<accession>A0A512RPY0</accession>
<dbReference type="Gene3D" id="2.40.30.170">
    <property type="match status" value="1"/>
</dbReference>
<comment type="similarity">
    <text evidence="1">Belongs to the membrane fusion protein (MFP) (TC 8.A.1) family.</text>
</comment>
<evidence type="ECO:0000313" key="4">
    <source>
        <dbReference type="EMBL" id="GEP97751.1"/>
    </source>
</evidence>
<dbReference type="GO" id="GO:0030313">
    <property type="term" value="C:cell envelope"/>
    <property type="evidence" value="ECO:0007669"/>
    <property type="project" value="TreeGrafter"/>
</dbReference>
<dbReference type="Gene3D" id="2.40.50.100">
    <property type="match status" value="1"/>
</dbReference>
<dbReference type="InterPro" id="IPR006143">
    <property type="entry name" value="RND_pump_MFP"/>
</dbReference>
<evidence type="ECO:0000313" key="5">
    <source>
        <dbReference type="Proteomes" id="UP000321436"/>
    </source>
</evidence>
<protein>
    <recommendedName>
        <fullName evidence="3">CzcB-like C-terminal circularly permuted SH3-like domain-containing protein</fullName>
    </recommendedName>
</protein>
<keyword evidence="5" id="KW-1185">Reference proteome</keyword>
<dbReference type="Gene3D" id="2.40.420.20">
    <property type="match status" value="1"/>
</dbReference>
<comment type="caution">
    <text evidence="4">The sequence shown here is derived from an EMBL/GenBank/DDBJ whole genome shotgun (WGS) entry which is preliminary data.</text>
</comment>
<dbReference type="InterPro" id="IPR051909">
    <property type="entry name" value="MFP_Cation_Efflux"/>
</dbReference>
<name>A0A512RPY0_9BACT</name>
<dbReference type="Proteomes" id="UP000321436">
    <property type="component" value="Unassembled WGS sequence"/>
</dbReference>
<dbReference type="PANTHER" id="PTHR30097:SF4">
    <property type="entry name" value="SLR6042 PROTEIN"/>
    <property type="match status" value="1"/>
</dbReference>
<dbReference type="InterPro" id="IPR058649">
    <property type="entry name" value="CzcB_C"/>
</dbReference>
<dbReference type="EMBL" id="BKAU01000005">
    <property type="protein sequence ID" value="GEP97751.1"/>
    <property type="molecule type" value="Genomic_DNA"/>
</dbReference>
<feature type="domain" description="CzcB-like C-terminal circularly permuted SH3-like" evidence="3">
    <location>
        <begin position="425"/>
        <end position="485"/>
    </location>
</feature>
<dbReference type="SUPFAM" id="SSF111369">
    <property type="entry name" value="HlyD-like secretion proteins"/>
    <property type="match status" value="1"/>
</dbReference>
<evidence type="ECO:0000259" key="3">
    <source>
        <dbReference type="Pfam" id="PF25975"/>
    </source>
</evidence>
<dbReference type="RefSeq" id="WP_186831179.1">
    <property type="nucleotide sequence ID" value="NZ_BKAU01000005.1"/>
</dbReference>
<keyword evidence="2" id="KW-0813">Transport</keyword>
<evidence type="ECO:0000256" key="1">
    <source>
        <dbReference type="ARBA" id="ARBA00009477"/>
    </source>
</evidence>
<sequence>MKKILFALLPVFAIACNQPTQQGHDHGDGGHSHDEGPAALSYTLYTDKTELYVEFKPLVVGQTAKFAAHFTHLGEVFTPFTEGSITISLISGGNGIRQTVDSPSSPGIFRLALQPAAAGTGKLVFDVKTKGYTDQIIIENVLVYPNAEAAAVAKVPQTGGDISYLKEQAWKIPFANQPVTRQTFYNTVRTSGAITGAPGDEQVLAAKTAGIVSFSRMKPVTGMTVKPGQVLFTISSKGLTDGNTDVRQQEARNNLAKAKVDFERSQSLYNDRLITERDYLQAKTEYDNARAVASSLSGTYGTGGQRIAASRGGFIRTLSVTEGQFVEAGQPLAVVATNKRLMVRADIAPAAYARIGSIRSANFRVNPTTVYSLQDLNGRLASVGKAAGENGTVPAFFEIDGREGLLPGSFIEVLLQADAVNNALVIPVSALMEDQGTFSCYVQMAGESFEKRELTLGGNDGKNVQVLSGLKEGERVVTKGAYNIKLSTASGTMPAHGHEH</sequence>
<dbReference type="GO" id="GO:0015679">
    <property type="term" value="P:plasma membrane copper ion transport"/>
    <property type="evidence" value="ECO:0007669"/>
    <property type="project" value="TreeGrafter"/>
</dbReference>
<dbReference type="PANTHER" id="PTHR30097">
    <property type="entry name" value="CATION EFFLUX SYSTEM PROTEIN CUSB"/>
    <property type="match status" value="1"/>
</dbReference>
<dbReference type="PROSITE" id="PS51257">
    <property type="entry name" value="PROKAR_LIPOPROTEIN"/>
    <property type="match status" value="1"/>
</dbReference>
<dbReference type="AlphaFoldDB" id="A0A512RPY0"/>
<dbReference type="Pfam" id="PF25975">
    <property type="entry name" value="CzcB_C"/>
    <property type="match status" value="1"/>
</dbReference>
<dbReference type="NCBIfam" id="TIGR01730">
    <property type="entry name" value="RND_mfp"/>
    <property type="match status" value="1"/>
</dbReference>
<dbReference type="GO" id="GO:0022857">
    <property type="term" value="F:transmembrane transporter activity"/>
    <property type="evidence" value="ECO:0007669"/>
    <property type="project" value="InterPro"/>
</dbReference>
<proteinExistence type="inferred from homology"/>
<dbReference type="GO" id="GO:0016020">
    <property type="term" value="C:membrane"/>
    <property type="evidence" value="ECO:0007669"/>
    <property type="project" value="InterPro"/>
</dbReference>
<gene>
    <name evidence="4" type="ORF">CCY01nite_40110</name>
</gene>
<dbReference type="GO" id="GO:0060003">
    <property type="term" value="P:copper ion export"/>
    <property type="evidence" value="ECO:0007669"/>
    <property type="project" value="TreeGrafter"/>
</dbReference>
<organism evidence="4 5">
    <name type="scientific">Chitinophaga cymbidii</name>
    <dbReference type="NCBI Taxonomy" id="1096750"/>
    <lineage>
        <taxon>Bacteria</taxon>
        <taxon>Pseudomonadati</taxon>
        <taxon>Bacteroidota</taxon>
        <taxon>Chitinophagia</taxon>
        <taxon>Chitinophagales</taxon>
        <taxon>Chitinophagaceae</taxon>
        <taxon>Chitinophaga</taxon>
    </lineage>
</organism>
<dbReference type="Gene3D" id="1.10.287.470">
    <property type="entry name" value="Helix hairpin bin"/>
    <property type="match status" value="1"/>
</dbReference>